<protein>
    <submittedName>
        <fullName evidence="1">Uncharacterized protein</fullName>
    </submittedName>
</protein>
<dbReference type="AlphaFoldDB" id="A0A074ZQN7"/>
<gene>
    <name evidence="1" type="ORF">T265_03922</name>
</gene>
<dbReference type="EMBL" id="KL596678">
    <property type="protein sequence ID" value="KER29456.1"/>
    <property type="molecule type" value="Genomic_DNA"/>
</dbReference>
<evidence type="ECO:0000313" key="2">
    <source>
        <dbReference type="Proteomes" id="UP000054324"/>
    </source>
</evidence>
<sequence length="155" mass="17085">MKQETQQGKPCACEGLPSRDRKWTVGVVLKRIASLSPALGTTPEQQSDMTEHLCDVRYTTSTHLQIAKIVRGPLGYGRSQESHIRIDRFQRLGQGTPLEDSQMGARMVIILGLGEEGSAVTPRNVRNGRTDEKVQMMTKSVHLSDLRTGVTGRIG</sequence>
<organism evidence="1 2">
    <name type="scientific">Opisthorchis viverrini</name>
    <name type="common">Southeast Asian liver fluke</name>
    <dbReference type="NCBI Taxonomy" id="6198"/>
    <lineage>
        <taxon>Eukaryota</taxon>
        <taxon>Metazoa</taxon>
        <taxon>Spiralia</taxon>
        <taxon>Lophotrochozoa</taxon>
        <taxon>Platyhelminthes</taxon>
        <taxon>Trematoda</taxon>
        <taxon>Digenea</taxon>
        <taxon>Opisthorchiida</taxon>
        <taxon>Opisthorchiata</taxon>
        <taxon>Opisthorchiidae</taxon>
        <taxon>Opisthorchis</taxon>
    </lineage>
</organism>
<dbReference type="Proteomes" id="UP000054324">
    <property type="component" value="Unassembled WGS sequence"/>
</dbReference>
<reference evidence="1 2" key="1">
    <citation type="submission" date="2013-11" db="EMBL/GenBank/DDBJ databases">
        <title>Opisthorchis viverrini - life in the bile duct.</title>
        <authorList>
            <person name="Young N.D."/>
            <person name="Nagarajan N."/>
            <person name="Lin S.J."/>
            <person name="Korhonen P.K."/>
            <person name="Jex A.R."/>
            <person name="Hall R.S."/>
            <person name="Safavi-Hemami H."/>
            <person name="Kaewkong W."/>
            <person name="Bertrand D."/>
            <person name="Gao S."/>
            <person name="Seet Q."/>
            <person name="Wongkham S."/>
            <person name="Teh B.T."/>
            <person name="Wongkham C."/>
            <person name="Intapan P.M."/>
            <person name="Maleewong W."/>
            <person name="Yang X."/>
            <person name="Hu M."/>
            <person name="Wang Z."/>
            <person name="Hofmann A."/>
            <person name="Sternberg P.W."/>
            <person name="Tan P."/>
            <person name="Wang J."/>
            <person name="Gasser R.B."/>
        </authorList>
    </citation>
    <scope>NUCLEOTIDE SEQUENCE [LARGE SCALE GENOMIC DNA]</scope>
</reference>
<dbReference type="RefSeq" id="XP_009166787.1">
    <property type="nucleotide sequence ID" value="XM_009168523.1"/>
</dbReference>
<dbReference type="GeneID" id="20318109"/>
<accession>A0A074ZQN7</accession>
<proteinExistence type="predicted"/>
<name>A0A074ZQN7_OPIVI</name>
<dbReference type="CTD" id="20318109"/>
<dbReference type="KEGG" id="ovi:T265_03922"/>
<evidence type="ECO:0000313" key="1">
    <source>
        <dbReference type="EMBL" id="KER29456.1"/>
    </source>
</evidence>
<keyword evidence="2" id="KW-1185">Reference proteome</keyword>